<keyword evidence="1" id="KW-0732">Signal</keyword>
<dbReference type="EMBL" id="JBANRG010000025">
    <property type="protein sequence ID" value="KAK7454062.1"/>
    <property type="molecule type" value="Genomic_DNA"/>
</dbReference>
<protein>
    <submittedName>
        <fullName evidence="2">Uncharacterized protein</fullName>
    </submittedName>
</protein>
<comment type="caution">
    <text evidence="2">The sequence shown here is derived from an EMBL/GenBank/DDBJ whole genome shotgun (WGS) entry which is preliminary data.</text>
</comment>
<accession>A0ABR1JBZ0</accession>
<sequence length="100" mass="10754">MFSLIISSLLQISIVSLWLNSPVFATSPPSSISLIFPASSEVPFNTTFSVGFSDPPNSPENIGLVRIVNISHTLPNGTTEQDIAVYGVVRHILGQPMPVF</sequence>
<evidence type="ECO:0000313" key="3">
    <source>
        <dbReference type="Proteomes" id="UP001498398"/>
    </source>
</evidence>
<feature type="signal peptide" evidence="1">
    <location>
        <begin position="1"/>
        <end position="25"/>
    </location>
</feature>
<evidence type="ECO:0000313" key="2">
    <source>
        <dbReference type="EMBL" id="KAK7454062.1"/>
    </source>
</evidence>
<feature type="chain" id="PRO_5047167682" evidence="1">
    <location>
        <begin position="26"/>
        <end position="100"/>
    </location>
</feature>
<organism evidence="2 3">
    <name type="scientific">Marasmiellus scandens</name>
    <dbReference type="NCBI Taxonomy" id="2682957"/>
    <lineage>
        <taxon>Eukaryota</taxon>
        <taxon>Fungi</taxon>
        <taxon>Dikarya</taxon>
        <taxon>Basidiomycota</taxon>
        <taxon>Agaricomycotina</taxon>
        <taxon>Agaricomycetes</taxon>
        <taxon>Agaricomycetidae</taxon>
        <taxon>Agaricales</taxon>
        <taxon>Marasmiineae</taxon>
        <taxon>Omphalotaceae</taxon>
        <taxon>Marasmiellus</taxon>
    </lineage>
</organism>
<evidence type="ECO:0000256" key="1">
    <source>
        <dbReference type="SAM" id="SignalP"/>
    </source>
</evidence>
<gene>
    <name evidence="2" type="ORF">VKT23_011575</name>
</gene>
<reference evidence="2 3" key="1">
    <citation type="submission" date="2024-01" db="EMBL/GenBank/DDBJ databases">
        <title>A draft genome for the cacao thread blight pathogen Marasmiellus scandens.</title>
        <authorList>
            <person name="Baruah I.K."/>
            <person name="Leung J."/>
            <person name="Bukari Y."/>
            <person name="Amoako-Attah I."/>
            <person name="Meinhardt L.W."/>
            <person name="Bailey B.A."/>
            <person name="Cohen S.P."/>
        </authorList>
    </citation>
    <scope>NUCLEOTIDE SEQUENCE [LARGE SCALE GENOMIC DNA]</scope>
    <source>
        <strain evidence="2 3">GH-19</strain>
    </source>
</reference>
<keyword evidence="3" id="KW-1185">Reference proteome</keyword>
<dbReference type="Proteomes" id="UP001498398">
    <property type="component" value="Unassembled WGS sequence"/>
</dbReference>
<proteinExistence type="predicted"/>
<name>A0ABR1JBZ0_9AGAR</name>